<accession>A0ABQ0LXA7</accession>
<reference evidence="1" key="1">
    <citation type="submission" date="2014-09" db="EMBL/GenBank/DDBJ databases">
        <title>Genome sequence of the luminous mushroom Mycena chlorophos for searching fungal bioluminescence genes.</title>
        <authorList>
            <person name="Tanaka Y."/>
            <person name="Kasuga D."/>
            <person name="Oba Y."/>
            <person name="Hase S."/>
            <person name="Sato K."/>
            <person name="Oba Y."/>
            <person name="Sakakibara Y."/>
        </authorList>
    </citation>
    <scope>NUCLEOTIDE SEQUENCE</scope>
</reference>
<evidence type="ECO:0000313" key="1">
    <source>
        <dbReference type="EMBL" id="GAT55699.1"/>
    </source>
</evidence>
<dbReference type="EMBL" id="DF849074">
    <property type="protein sequence ID" value="GAT55699.1"/>
    <property type="molecule type" value="Genomic_DNA"/>
</dbReference>
<keyword evidence="2" id="KW-1185">Reference proteome</keyword>
<dbReference type="Proteomes" id="UP000815677">
    <property type="component" value="Unassembled WGS sequence"/>
</dbReference>
<evidence type="ECO:0000313" key="2">
    <source>
        <dbReference type="Proteomes" id="UP000815677"/>
    </source>
</evidence>
<organism evidence="1 2">
    <name type="scientific">Mycena chlorophos</name>
    <name type="common">Agaric fungus</name>
    <name type="synonym">Agaricus chlorophos</name>
    <dbReference type="NCBI Taxonomy" id="658473"/>
    <lineage>
        <taxon>Eukaryota</taxon>
        <taxon>Fungi</taxon>
        <taxon>Dikarya</taxon>
        <taxon>Basidiomycota</taxon>
        <taxon>Agaricomycotina</taxon>
        <taxon>Agaricomycetes</taxon>
        <taxon>Agaricomycetidae</taxon>
        <taxon>Agaricales</taxon>
        <taxon>Marasmiineae</taxon>
        <taxon>Mycenaceae</taxon>
        <taxon>Mycena</taxon>
    </lineage>
</organism>
<protein>
    <submittedName>
        <fullName evidence="1">Glycoside hydrolase family 3 protein</fullName>
    </submittedName>
</protein>
<sequence length="142" mass="15593">MVVRVKSTTRDGLVTLSHVGLHFSLESRGTNIDGSVPVYKNPKALIEDRVAGLLPWMTVQEKVAQIIQGDIMYYIANPNEPLDDTLAYNLTGLQMMNEQMSGSVWAGYLRVLLLSQSLQIPEMRPSTRSSIKSATVGPCTGI</sequence>
<gene>
    <name evidence="1" type="ORF">MCHLO_12432</name>
</gene>
<dbReference type="GO" id="GO:0016787">
    <property type="term" value="F:hydrolase activity"/>
    <property type="evidence" value="ECO:0007669"/>
    <property type="project" value="UniProtKB-KW"/>
</dbReference>
<proteinExistence type="predicted"/>
<keyword evidence="1" id="KW-0378">Hydrolase</keyword>
<name>A0ABQ0LXA7_MYCCL</name>